<keyword evidence="4" id="KW-1185">Reference proteome</keyword>
<protein>
    <submittedName>
        <fullName evidence="3">Uncharacterized protein DUF4166</fullName>
    </submittedName>
</protein>
<organism evidence="3 4">
    <name type="scientific">Xylophilus ampelinus</name>
    <dbReference type="NCBI Taxonomy" id="54067"/>
    <lineage>
        <taxon>Bacteria</taxon>
        <taxon>Pseudomonadati</taxon>
        <taxon>Pseudomonadota</taxon>
        <taxon>Betaproteobacteria</taxon>
        <taxon>Burkholderiales</taxon>
        <taxon>Xylophilus</taxon>
    </lineage>
</organism>
<accession>A0A318SST4</accession>
<dbReference type="Pfam" id="PF13761">
    <property type="entry name" value="DUF4166"/>
    <property type="match status" value="1"/>
</dbReference>
<name>A0A318SST4_9BURK</name>
<feature type="compositionally biased region" description="Low complexity" evidence="1">
    <location>
        <begin position="19"/>
        <end position="45"/>
    </location>
</feature>
<sequence>MTSSTAGHRTPARAQAAQGTGPSTAPADGTTAADAGPADTTAGPAYTVAPGPSMYRSALGPAAFAQLHPALQRFHALQGHVGLHGQVTTTPPAGLAARLLGRWLGTPLAARTGPVAFVLQAGPREEHWTRHFPGRTMRSRLRLQPDGRIVERLGPARLVFRLQEAGGGLSLHLQSLHFFGIPCPGRLRPRVVAEERGTDAAGADGARLHFDVRAAVPLLGMVARYHGWLDLATAEALP</sequence>
<feature type="domain" description="DUF4166" evidence="2">
    <location>
        <begin position="67"/>
        <end position="229"/>
    </location>
</feature>
<dbReference type="EMBL" id="QJTC01000013">
    <property type="protein sequence ID" value="PYE76379.1"/>
    <property type="molecule type" value="Genomic_DNA"/>
</dbReference>
<feature type="region of interest" description="Disordered" evidence="1">
    <location>
        <begin position="1"/>
        <end position="45"/>
    </location>
</feature>
<evidence type="ECO:0000259" key="2">
    <source>
        <dbReference type="Pfam" id="PF13761"/>
    </source>
</evidence>
<evidence type="ECO:0000313" key="3">
    <source>
        <dbReference type="EMBL" id="PYE76379.1"/>
    </source>
</evidence>
<proteinExistence type="predicted"/>
<dbReference type="Proteomes" id="UP000247540">
    <property type="component" value="Unassembled WGS sequence"/>
</dbReference>
<gene>
    <name evidence="3" type="ORF">DFQ15_11367</name>
</gene>
<dbReference type="InterPro" id="IPR025311">
    <property type="entry name" value="DUF4166"/>
</dbReference>
<evidence type="ECO:0000313" key="4">
    <source>
        <dbReference type="Proteomes" id="UP000247540"/>
    </source>
</evidence>
<evidence type="ECO:0000256" key="1">
    <source>
        <dbReference type="SAM" id="MobiDB-lite"/>
    </source>
</evidence>
<dbReference type="AlphaFoldDB" id="A0A318SST4"/>
<reference evidence="3 4" key="1">
    <citation type="submission" date="2018-06" db="EMBL/GenBank/DDBJ databases">
        <title>Genomic Encyclopedia of Type Strains, Phase III (KMG-III): the genomes of soil and plant-associated and newly described type strains.</title>
        <authorList>
            <person name="Whitman W."/>
        </authorList>
    </citation>
    <scope>NUCLEOTIDE SEQUENCE [LARGE SCALE GENOMIC DNA]</scope>
    <source>
        <strain evidence="3 4">CECT 7646</strain>
    </source>
</reference>
<comment type="caution">
    <text evidence="3">The sequence shown here is derived from an EMBL/GenBank/DDBJ whole genome shotgun (WGS) entry which is preliminary data.</text>
</comment>